<evidence type="ECO:0000259" key="3">
    <source>
        <dbReference type="Pfam" id="PF13625"/>
    </source>
</evidence>
<reference evidence="4 5" key="1">
    <citation type="submission" date="2021-03" db="EMBL/GenBank/DDBJ databases">
        <title>Sequencing the genomes of 1000 actinobacteria strains.</title>
        <authorList>
            <person name="Klenk H.-P."/>
        </authorList>
    </citation>
    <scope>NUCLEOTIDE SEQUENCE [LARGE SCALE GENOMIC DNA]</scope>
    <source>
        <strain evidence="4 5">DSM 45256</strain>
    </source>
</reference>
<evidence type="ECO:0000313" key="4">
    <source>
        <dbReference type="EMBL" id="MBP2366714.1"/>
    </source>
</evidence>
<keyword evidence="5" id="KW-1185">Reference proteome</keyword>
<evidence type="ECO:0000256" key="1">
    <source>
        <dbReference type="SAM" id="MobiDB-lite"/>
    </source>
</evidence>
<dbReference type="InterPro" id="IPR032830">
    <property type="entry name" value="XPB/Ssl2_N"/>
</dbReference>
<evidence type="ECO:0000313" key="5">
    <source>
        <dbReference type="Proteomes" id="UP001519295"/>
    </source>
</evidence>
<feature type="domain" description="Helicase XPB/Ssl2 N-terminal" evidence="3">
    <location>
        <begin position="489"/>
        <end position="610"/>
    </location>
</feature>
<gene>
    <name evidence="4" type="ORF">JOF36_002410</name>
</gene>
<dbReference type="RefSeq" id="WP_307862333.1">
    <property type="nucleotide sequence ID" value="NZ_JAGINU010000001.1"/>
</dbReference>
<protein>
    <recommendedName>
        <fullName evidence="6">XPB/Ssl2-like helicase family protein</fullName>
    </recommendedName>
</protein>
<dbReference type="Pfam" id="PF13625">
    <property type="entry name" value="Helicase_C_3"/>
    <property type="match status" value="1"/>
</dbReference>
<feature type="region of interest" description="Disordered" evidence="1">
    <location>
        <begin position="254"/>
        <end position="273"/>
    </location>
</feature>
<feature type="domain" description="WYL" evidence="2">
    <location>
        <begin position="705"/>
        <end position="764"/>
    </location>
</feature>
<dbReference type="EMBL" id="JAGINU010000001">
    <property type="protein sequence ID" value="MBP2366714.1"/>
    <property type="molecule type" value="Genomic_DNA"/>
</dbReference>
<dbReference type="InterPro" id="IPR026881">
    <property type="entry name" value="WYL_dom"/>
</dbReference>
<dbReference type="PROSITE" id="PS52050">
    <property type="entry name" value="WYL"/>
    <property type="match status" value="1"/>
</dbReference>
<sequence>MKDGSGGRGAILAVSFTEHLAGLDTERLTALLEHRADVLVEPAPRDVHELAQRLNGLDSLAAALPRMNHDQAAVARAVALHGVSSVSSLAEQLRVPERDVRALVDELCERGLAWTDGERVGLVERLAGHFAAVVGGFLPVAHIARQARVDDLRTAVAGLGADPAGLRKPELIERLTALVTDPGTVSAAVRAVSEPARRHLDALIRSGGMYDFEGFGRRQDDDATAALVRSGLLLDGPYGEPELPREVAVLLRRGDDGPTGRPALPESAEPANEGRAEAEGALLALTTLLDEARGHPLARLKKGGVGSRERARLAKRLSLSDTALWIDVAHAACLLASRADGYPAAAGYDGWREEEPSARWATIALVWFGLDLAPTSRETVEGELAPPLPMESAAGILRRALLRAAAGGRSLRAVIEHLDWFCPFHPYDAVRRDRKVDAALREATQLGIVAGDRLTGLGEHLVDVAARSDPAPELARRVAQMLPQVRGMLVLQSDLTAVVSGQPDAAAARLLALAAEPESRGVAATWRFTPAGMRAAMDAGWTAEELQAELAAVSGRELPQPLDYLIADVARRHGAVRVRTTRCCVTGSEPEIAEILHSRSLAALKLSRLAPTVLASPSEPDELLTRLRAAGFAPMPEDEGGVVIVPERTSAPAPRPDARQPRPRVAAPDLAARLLAGGSAPVQPVSTTHDRLSGLAPRLEQAEVALLVDALEHGRDVQIVYRNEAGNRTVRDIRPHELYGRWLSSWCHLRSAEQVFSVAGIESVSSVG</sequence>
<evidence type="ECO:0000259" key="2">
    <source>
        <dbReference type="Pfam" id="PF13280"/>
    </source>
</evidence>
<dbReference type="Proteomes" id="UP001519295">
    <property type="component" value="Unassembled WGS sequence"/>
</dbReference>
<organism evidence="4 5">
    <name type="scientific">Pseudonocardia parietis</name>
    <dbReference type="NCBI Taxonomy" id="570936"/>
    <lineage>
        <taxon>Bacteria</taxon>
        <taxon>Bacillati</taxon>
        <taxon>Actinomycetota</taxon>
        <taxon>Actinomycetes</taxon>
        <taxon>Pseudonocardiales</taxon>
        <taxon>Pseudonocardiaceae</taxon>
        <taxon>Pseudonocardia</taxon>
    </lineage>
</organism>
<proteinExistence type="predicted"/>
<accession>A0ABS4VT29</accession>
<evidence type="ECO:0008006" key="6">
    <source>
        <dbReference type="Google" id="ProtNLM"/>
    </source>
</evidence>
<name>A0ABS4VT29_9PSEU</name>
<dbReference type="Pfam" id="PF13280">
    <property type="entry name" value="WYL"/>
    <property type="match status" value="1"/>
</dbReference>
<comment type="caution">
    <text evidence="4">The sequence shown here is derived from an EMBL/GenBank/DDBJ whole genome shotgun (WGS) entry which is preliminary data.</text>
</comment>